<name>A0A975IVY5_9CAUL</name>
<feature type="region of interest" description="Disordered" evidence="1">
    <location>
        <begin position="195"/>
        <end position="258"/>
    </location>
</feature>
<evidence type="ECO:0000313" key="4">
    <source>
        <dbReference type="EMBL" id="QUD87826.1"/>
    </source>
</evidence>
<evidence type="ECO:0000259" key="3">
    <source>
        <dbReference type="Pfam" id="PF20072"/>
    </source>
</evidence>
<organism evidence="4 5">
    <name type="scientific">Phenylobacterium montanum</name>
    <dbReference type="NCBI Taxonomy" id="2823693"/>
    <lineage>
        <taxon>Bacteria</taxon>
        <taxon>Pseudomonadati</taxon>
        <taxon>Pseudomonadota</taxon>
        <taxon>Alphaproteobacteria</taxon>
        <taxon>Caulobacterales</taxon>
        <taxon>Caulobacteraceae</taxon>
        <taxon>Phenylobacterium</taxon>
    </lineage>
</organism>
<evidence type="ECO:0000256" key="2">
    <source>
        <dbReference type="SAM" id="Phobius"/>
    </source>
</evidence>
<dbReference type="KEGG" id="caul:KCG34_22745"/>
<protein>
    <submittedName>
        <fullName evidence="4">Flagellar positioning protein PflI</fullName>
    </submittedName>
</protein>
<feature type="compositionally biased region" description="Basic and acidic residues" evidence="1">
    <location>
        <begin position="195"/>
        <end position="228"/>
    </location>
</feature>
<proteinExistence type="predicted"/>
<dbReference type="InterPro" id="IPR045531">
    <property type="entry name" value="DUF6468"/>
</dbReference>
<dbReference type="AlphaFoldDB" id="A0A975IVY5"/>
<feature type="domain" description="DUF6468" evidence="3">
    <location>
        <begin position="33"/>
        <end position="107"/>
    </location>
</feature>
<sequence>MSPISLSLNLLLAGLLVVTLMYGYRLSRQLKALKDSHESFARAVGDLDRAALRAESGLNELRSSTDEAIELLMGRIDRGRELAKQLEVLTARAEAAADKAQAARPAAPVRSIFDRPRASASQGAAREIPGLRETTDAEAEAAAEALVLRLSEREALTREPPPRVRESAAVTRARGEELESTEARLDRRFDTLFRRPAAKPEPRAEMRQEMRFDPREELRAAARPEPRTTPRSRATIDDDLFDPPVRAGRLRAFDGGRS</sequence>
<keyword evidence="4" id="KW-0966">Cell projection</keyword>
<keyword evidence="2" id="KW-0472">Membrane</keyword>
<keyword evidence="2" id="KW-1133">Transmembrane helix</keyword>
<feature type="compositionally biased region" description="Basic and acidic residues" evidence="1">
    <location>
        <begin position="154"/>
        <end position="166"/>
    </location>
</feature>
<dbReference type="Pfam" id="PF20072">
    <property type="entry name" value="DUF6468"/>
    <property type="match status" value="1"/>
</dbReference>
<feature type="region of interest" description="Disordered" evidence="1">
    <location>
        <begin position="115"/>
        <end position="134"/>
    </location>
</feature>
<feature type="transmembrane region" description="Helical" evidence="2">
    <location>
        <begin position="6"/>
        <end position="24"/>
    </location>
</feature>
<evidence type="ECO:0000313" key="5">
    <source>
        <dbReference type="Proteomes" id="UP000676409"/>
    </source>
</evidence>
<gene>
    <name evidence="4" type="ORF">KCG34_22745</name>
</gene>
<keyword evidence="2" id="KW-0812">Transmembrane</keyword>
<dbReference type="RefSeq" id="WP_211937877.1">
    <property type="nucleotide sequence ID" value="NZ_CP073078.1"/>
</dbReference>
<dbReference type="EMBL" id="CP073078">
    <property type="protein sequence ID" value="QUD87826.1"/>
    <property type="molecule type" value="Genomic_DNA"/>
</dbReference>
<feature type="region of interest" description="Disordered" evidence="1">
    <location>
        <begin position="154"/>
        <end position="181"/>
    </location>
</feature>
<keyword evidence="5" id="KW-1185">Reference proteome</keyword>
<evidence type="ECO:0000256" key="1">
    <source>
        <dbReference type="SAM" id="MobiDB-lite"/>
    </source>
</evidence>
<keyword evidence="4" id="KW-0969">Cilium</keyword>
<keyword evidence="4" id="KW-0282">Flagellum</keyword>
<accession>A0A975IVY5</accession>
<dbReference type="Proteomes" id="UP000676409">
    <property type="component" value="Chromosome"/>
</dbReference>
<reference evidence="4" key="1">
    <citation type="submission" date="2021-04" db="EMBL/GenBank/DDBJ databases">
        <title>The complete genome sequence of Caulobacter sp. S6.</title>
        <authorList>
            <person name="Tang Y."/>
            <person name="Ouyang W."/>
            <person name="Liu Q."/>
            <person name="Huang B."/>
            <person name="Guo Z."/>
            <person name="Lei P."/>
        </authorList>
    </citation>
    <scope>NUCLEOTIDE SEQUENCE</scope>
    <source>
        <strain evidence="4">S6</strain>
    </source>
</reference>